<evidence type="ECO:0000313" key="14">
    <source>
        <dbReference type="EMBL" id="BBN66118.1"/>
    </source>
</evidence>
<keyword evidence="3" id="KW-0479">Metal-binding</keyword>
<evidence type="ECO:0000256" key="3">
    <source>
        <dbReference type="ARBA" id="ARBA00022723"/>
    </source>
</evidence>
<evidence type="ECO:0000256" key="6">
    <source>
        <dbReference type="ARBA" id="ARBA00022771"/>
    </source>
</evidence>
<feature type="region of interest" description="Disordered" evidence="11">
    <location>
        <begin position="625"/>
        <end position="644"/>
    </location>
</feature>
<keyword evidence="10" id="KW-0325">Glycoprotein</keyword>
<dbReference type="Pfam" id="PF01607">
    <property type="entry name" value="CBM_14"/>
    <property type="match status" value="1"/>
</dbReference>
<proteinExistence type="predicted"/>
<dbReference type="InterPro" id="IPR013682">
    <property type="entry name" value="BaculoV_Vp91_N"/>
</dbReference>
<feature type="region of interest" description="Disordered" evidence="11">
    <location>
        <begin position="659"/>
        <end position="688"/>
    </location>
</feature>
<keyword evidence="5" id="KW-0677">Repeat</keyword>
<gene>
    <name evidence="14" type="primary">p95</name>
</gene>
<evidence type="ECO:0000256" key="2">
    <source>
        <dbReference type="ARBA" id="ARBA00022669"/>
    </source>
</evidence>
<dbReference type="PROSITE" id="PS50940">
    <property type="entry name" value="CHIT_BIND_II"/>
    <property type="match status" value="1"/>
</dbReference>
<evidence type="ECO:0000256" key="4">
    <source>
        <dbReference type="ARBA" id="ARBA00022729"/>
    </source>
</evidence>
<evidence type="ECO:0000256" key="1">
    <source>
        <dbReference type="ARBA" id="ARBA00004328"/>
    </source>
</evidence>
<keyword evidence="6" id="KW-0863">Zinc-finger</keyword>
<keyword evidence="9" id="KW-1015">Disulfide bond</keyword>
<keyword evidence="4" id="KW-0732">Signal</keyword>
<dbReference type="EMBL" id="LC500465">
    <property type="protein sequence ID" value="BBN66118.1"/>
    <property type="molecule type" value="Genomic_DNA"/>
</dbReference>
<dbReference type="GO" id="GO:0044423">
    <property type="term" value="C:virion component"/>
    <property type="evidence" value="ECO:0007669"/>
    <property type="project" value="UniProtKB-KW"/>
</dbReference>
<evidence type="ECO:0000256" key="11">
    <source>
        <dbReference type="SAM" id="MobiDB-lite"/>
    </source>
</evidence>
<evidence type="ECO:0000259" key="13">
    <source>
        <dbReference type="PROSITE" id="PS51807"/>
    </source>
</evidence>
<feature type="compositionally biased region" description="Pro residues" evidence="11">
    <location>
        <begin position="667"/>
        <end position="678"/>
    </location>
</feature>
<dbReference type="SMART" id="SM00494">
    <property type="entry name" value="ChtBD2"/>
    <property type="match status" value="1"/>
</dbReference>
<feature type="domain" description="Zinc finger C2HC baculovirus (BV)-type profile" evidence="13">
    <location>
        <begin position="148"/>
        <end position="197"/>
    </location>
</feature>
<keyword evidence="8" id="KW-0946">Virion</keyword>
<evidence type="ECO:0000256" key="8">
    <source>
        <dbReference type="ARBA" id="ARBA00022844"/>
    </source>
</evidence>
<dbReference type="SUPFAM" id="SSF57625">
    <property type="entry name" value="Invertebrate chitin-binding proteins"/>
    <property type="match status" value="1"/>
</dbReference>
<dbReference type="InterPro" id="IPR036508">
    <property type="entry name" value="Chitin-bd_dom_sf"/>
</dbReference>
<comment type="subcellular location">
    <subcellularLocation>
        <location evidence="1">Virion</location>
    </subcellularLocation>
</comment>
<dbReference type="GO" id="GO:0005576">
    <property type="term" value="C:extracellular region"/>
    <property type="evidence" value="ECO:0007669"/>
    <property type="project" value="InterPro"/>
</dbReference>
<dbReference type="GO" id="GO:0008061">
    <property type="term" value="F:chitin binding"/>
    <property type="evidence" value="ECO:0007669"/>
    <property type="project" value="UniProtKB-KW"/>
</dbReference>
<evidence type="ECO:0000259" key="12">
    <source>
        <dbReference type="PROSITE" id="PS50940"/>
    </source>
</evidence>
<evidence type="ECO:0000256" key="9">
    <source>
        <dbReference type="ARBA" id="ARBA00023157"/>
    </source>
</evidence>
<evidence type="ECO:0000256" key="10">
    <source>
        <dbReference type="ARBA" id="ARBA00023180"/>
    </source>
</evidence>
<keyword evidence="7" id="KW-0862">Zinc</keyword>
<evidence type="ECO:0000256" key="5">
    <source>
        <dbReference type="ARBA" id="ARBA00022737"/>
    </source>
</evidence>
<name>A0A679E0I0_NPVBM</name>
<evidence type="ECO:0000256" key="7">
    <source>
        <dbReference type="ARBA" id="ARBA00022833"/>
    </source>
</evidence>
<dbReference type="PROSITE" id="PS51807">
    <property type="entry name" value="ZF_C2HC_BV"/>
    <property type="match status" value="1"/>
</dbReference>
<reference evidence="14" key="1">
    <citation type="journal article" date="2020" name="Virus Genes">
        <title>Whole-genome sequencing and comparative transcriptome analysis of Bombyx mori nucleopolyhedrovirus La strain.</title>
        <authorList>
            <person name="Fujimoto S."/>
            <person name="Kawamoto M."/>
            <person name="Shoji K."/>
            <person name="Suzuki Y."/>
            <person name="Katsuma S."/>
            <person name="Iwanaga M."/>
        </authorList>
    </citation>
    <scope>NUCLEOTIDE SEQUENCE</scope>
    <source>
        <strain evidence="14">La</strain>
    </source>
</reference>
<dbReference type="GO" id="GO:0008270">
    <property type="term" value="F:zinc ion binding"/>
    <property type="evidence" value="ECO:0007669"/>
    <property type="project" value="UniProtKB-KW"/>
</dbReference>
<organismHost>
    <name type="scientific">Bombyx mori</name>
    <name type="common">Silk moth</name>
    <dbReference type="NCBI Taxonomy" id="7091"/>
</organismHost>
<dbReference type="Pfam" id="PF08475">
    <property type="entry name" value="Baculo_VP91_N"/>
    <property type="match status" value="1"/>
</dbReference>
<organism evidence="14">
    <name type="scientific">Bombyx mori nuclear polyhedrosis virus</name>
    <name type="common">BmNPV</name>
    <dbReference type="NCBI Taxonomy" id="271108"/>
    <lineage>
        <taxon>Viruses</taxon>
        <taxon>Viruses incertae sedis</taxon>
        <taxon>Naldaviricetes</taxon>
        <taxon>Lefavirales</taxon>
        <taxon>Baculoviridae</taxon>
        <taxon>Alphabaculovirus</taxon>
        <taxon>Alphabaculovirus bomori</taxon>
    </lineage>
</organism>
<dbReference type="InterPro" id="IPR002557">
    <property type="entry name" value="Chitin-bd_dom"/>
</dbReference>
<feature type="domain" description="Chitin-binding type-2" evidence="12">
    <location>
        <begin position="224"/>
        <end position="282"/>
    </location>
</feature>
<sequence>MMSGVMLLVFAIFLIIAFTLIYLAIYFKFDETTYTKRLQVMIEYIKRTNADEPTPNVIGYVSDITQNTYTVTWFNTADLSTYQESVHDDRNEIFDFLNQKLQPVDRIVHDRVRANDENPNEFILSGDKDDVTMKCPAYFNFDYAQLKCVPVPPCDNKPAGRYPMDERLLDTLVLNQHLDKDYSSNEHLYHPTFYLRCFANGAHAVEECPDNYTFDAKTRQCKVNELCENRPDGYILSYFPSNLLVNQFMQCVSGRHVVRECPANKIFDRNLMSCVEAHPCTFNGAGHTYITADISDAQYFKCLNNNESQLMTCINRIRNSDNQYECSGDSRCIDLPNGTGQQVFKHADDDISYNSGQLVCDNFEIISNIECDQSNVFENKLFMDKFRLNMQFPTEVFDGTACVPATADNVNFLRSTFAIENIPNHYDIDMQTSMLGKIEMIKQLVSKDLSLNNDAIFAQWLLYARDKNAIGLNPLTGEPIDCFGNNLYDVFDARRANVCKDLGRSVLKTLNFGDGEFLNVLSDTLTGKDEDYRQFCAISYENGQKIVENEHFQRRILTNILQSDVCANIYTTLYQKYTTLNPKYTTTPLQYNRILVKRPKNIEIYGANTRLKNATIPKNATTISPVFNPFETQPNNRQNDSISPLFNPFQTTDAVWYSEPDGDEAVAPPPTAPPPPSEPEPEPELPSPLILDNKDLFYSCHYSVPFFKLTSCHAENDVIINALNELRNNVKVDADCESAKDLSHVLNAYAYVGNGIGCRSAYDGDAIVVKKEAVPSHVYANLNTQSNDGVKYNRWLHVKNDQYMACPEELYDNDEFKCNVESDKLYYLDNLQEDSIV</sequence>
<protein>
    <submittedName>
        <fullName evidence="14">p95</fullName>
    </submittedName>
</protein>
<keyword evidence="2" id="KW-0147">Chitin-binding</keyword>
<accession>A0A679E0I0</accession>